<sequence length="83" mass="9262">MYRNGLLTGVEKGWKAVHKVGRIYVLPCLSSDSAAGERKKQIEEGEGVQTEQILSTQLHTIVNFIPPLPYIMLVLFQSGLLYS</sequence>
<gene>
    <name evidence="1" type="ORF">PRUPE_4G055700</name>
</gene>
<dbReference type="EMBL" id="CM007654">
    <property type="protein sequence ID" value="ONI10588.1"/>
    <property type="molecule type" value="Genomic_DNA"/>
</dbReference>
<keyword evidence="2" id="KW-1185">Reference proteome</keyword>
<evidence type="ECO:0000313" key="1">
    <source>
        <dbReference type="EMBL" id="ONI10588.1"/>
    </source>
</evidence>
<protein>
    <submittedName>
        <fullName evidence="1">Uncharacterized protein</fullName>
    </submittedName>
</protein>
<reference evidence="1 2" key="1">
    <citation type="journal article" date="2013" name="Nat. Genet.">
        <title>The high-quality draft genome of peach (Prunus persica) identifies unique patterns of genetic diversity, domestication and genome evolution.</title>
        <authorList>
            <consortium name="International Peach Genome Initiative"/>
            <person name="Verde I."/>
            <person name="Abbott A.G."/>
            <person name="Scalabrin S."/>
            <person name="Jung S."/>
            <person name="Shu S."/>
            <person name="Marroni F."/>
            <person name="Zhebentyayeva T."/>
            <person name="Dettori M.T."/>
            <person name="Grimwood J."/>
            <person name="Cattonaro F."/>
            <person name="Zuccolo A."/>
            <person name="Rossini L."/>
            <person name="Jenkins J."/>
            <person name="Vendramin E."/>
            <person name="Meisel L.A."/>
            <person name="Decroocq V."/>
            <person name="Sosinski B."/>
            <person name="Prochnik S."/>
            <person name="Mitros T."/>
            <person name="Policriti A."/>
            <person name="Cipriani G."/>
            <person name="Dondini L."/>
            <person name="Ficklin S."/>
            <person name="Goodstein D.M."/>
            <person name="Xuan P."/>
            <person name="Del Fabbro C."/>
            <person name="Aramini V."/>
            <person name="Copetti D."/>
            <person name="Gonzalez S."/>
            <person name="Horner D.S."/>
            <person name="Falchi R."/>
            <person name="Lucas S."/>
            <person name="Mica E."/>
            <person name="Maldonado J."/>
            <person name="Lazzari B."/>
            <person name="Bielenberg D."/>
            <person name="Pirona R."/>
            <person name="Miculan M."/>
            <person name="Barakat A."/>
            <person name="Testolin R."/>
            <person name="Stella A."/>
            <person name="Tartarini S."/>
            <person name="Tonutti P."/>
            <person name="Arus P."/>
            <person name="Orellana A."/>
            <person name="Wells C."/>
            <person name="Main D."/>
            <person name="Vizzotto G."/>
            <person name="Silva H."/>
            <person name="Salamini F."/>
            <person name="Schmutz J."/>
            <person name="Morgante M."/>
            <person name="Rokhsar D.S."/>
        </authorList>
    </citation>
    <scope>NUCLEOTIDE SEQUENCE [LARGE SCALE GENOMIC DNA]</scope>
    <source>
        <strain evidence="2">cv. Nemared</strain>
    </source>
</reference>
<accession>A0A251PG77</accession>
<dbReference type="Proteomes" id="UP000006882">
    <property type="component" value="Chromosome G4"/>
</dbReference>
<evidence type="ECO:0000313" key="2">
    <source>
        <dbReference type="Proteomes" id="UP000006882"/>
    </source>
</evidence>
<proteinExistence type="predicted"/>
<organism evidence="1 2">
    <name type="scientific">Prunus persica</name>
    <name type="common">Peach</name>
    <name type="synonym">Amygdalus persica</name>
    <dbReference type="NCBI Taxonomy" id="3760"/>
    <lineage>
        <taxon>Eukaryota</taxon>
        <taxon>Viridiplantae</taxon>
        <taxon>Streptophyta</taxon>
        <taxon>Embryophyta</taxon>
        <taxon>Tracheophyta</taxon>
        <taxon>Spermatophyta</taxon>
        <taxon>Magnoliopsida</taxon>
        <taxon>eudicotyledons</taxon>
        <taxon>Gunneridae</taxon>
        <taxon>Pentapetalae</taxon>
        <taxon>rosids</taxon>
        <taxon>fabids</taxon>
        <taxon>Rosales</taxon>
        <taxon>Rosaceae</taxon>
        <taxon>Amygdaloideae</taxon>
        <taxon>Amygdaleae</taxon>
        <taxon>Prunus</taxon>
    </lineage>
</organism>
<name>A0A251PG77_PRUPE</name>
<dbReference type="AlphaFoldDB" id="A0A251PG77"/>
<dbReference type="Gramene" id="ONI10588">
    <property type="protein sequence ID" value="ONI10588"/>
    <property type="gene ID" value="PRUPE_4G055700"/>
</dbReference>